<comment type="caution">
    <text evidence="1">The sequence shown here is derived from an EMBL/GenBank/DDBJ whole genome shotgun (WGS) entry which is preliminary data.</text>
</comment>
<protein>
    <submittedName>
        <fullName evidence="1">Uncharacterized protein</fullName>
    </submittedName>
</protein>
<organism evidence="1 2">
    <name type="scientific">Bauhinia variegata</name>
    <name type="common">Purple orchid tree</name>
    <name type="synonym">Phanera variegata</name>
    <dbReference type="NCBI Taxonomy" id="167791"/>
    <lineage>
        <taxon>Eukaryota</taxon>
        <taxon>Viridiplantae</taxon>
        <taxon>Streptophyta</taxon>
        <taxon>Embryophyta</taxon>
        <taxon>Tracheophyta</taxon>
        <taxon>Spermatophyta</taxon>
        <taxon>Magnoliopsida</taxon>
        <taxon>eudicotyledons</taxon>
        <taxon>Gunneridae</taxon>
        <taxon>Pentapetalae</taxon>
        <taxon>rosids</taxon>
        <taxon>fabids</taxon>
        <taxon>Fabales</taxon>
        <taxon>Fabaceae</taxon>
        <taxon>Cercidoideae</taxon>
        <taxon>Cercideae</taxon>
        <taxon>Bauhiniinae</taxon>
        <taxon>Bauhinia</taxon>
    </lineage>
</organism>
<dbReference type="EMBL" id="CM039431">
    <property type="protein sequence ID" value="KAI4337589.1"/>
    <property type="molecule type" value="Genomic_DNA"/>
</dbReference>
<keyword evidence="2" id="KW-1185">Reference proteome</keyword>
<name>A0ACB9NMB5_BAUVA</name>
<evidence type="ECO:0000313" key="1">
    <source>
        <dbReference type="EMBL" id="KAI4337589.1"/>
    </source>
</evidence>
<accession>A0ACB9NMB5</accession>
<evidence type="ECO:0000313" key="2">
    <source>
        <dbReference type="Proteomes" id="UP000828941"/>
    </source>
</evidence>
<sequence length="302" mass="32801">MEDSEQRKKRLKEMRMQAVQAGASGDIGASVMPGSLSNPLIETSPTMPNATPRFDFYTDPMSAFSSNKRSNANFQNSPDYFPRPNFGGSPMAQFSSPRPESRNSQMMPSPHQVLPVPYRNPVSNESRGPAHYNFPSHPSTGGYFRGPGFEPGRPFFNPAQGLAHRPSHSPNPSGYRNSPSPGRGRGYWNSSKSPGSGHSGGRGLGSHRQYPGERGSHDANSFYKQSMVEDPWSSLKPVLWKNTDASLTTLYTPETSSSWRSKPLSTKQGGSSEASVKSSSQQSLAEQLAAAINEATNDAENV</sequence>
<gene>
    <name evidence="1" type="ORF">L6164_015986</name>
</gene>
<dbReference type="Proteomes" id="UP000828941">
    <property type="component" value="Chromosome 6"/>
</dbReference>
<proteinExistence type="predicted"/>
<reference evidence="1 2" key="1">
    <citation type="journal article" date="2022" name="DNA Res.">
        <title>Chromosomal-level genome assembly of the orchid tree Bauhinia variegata (Leguminosae; Cercidoideae) supports the allotetraploid origin hypothesis of Bauhinia.</title>
        <authorList>
            <person name="Zhong Y."/>
            <person name="Chen Y."/>
            <person name="Zheng D."/>
            <person name="Pang J."/>
            <person name="Liu Y."/>
            <person name="Luo S."/>
            <person name="Meng S."/>
            <person name="Qian L."/>
            <person name="Wei D."/>
            <person name="Dai S."/>
            <person name="Zhou R."/>
        </authorList>
    </citation>
    <scope>NUCLEOTIDE SEQUENCE [LARGE SCALE GENOMIC DNA]</scope>
    <source>
        <strain evidence="1">BV-YZ2020</strain>
    </source>
</reference>